<gene>
    <name evidence="1" type="ORF">Q9R08_00795</name>
</gene>
<organism evidence="1 2">
    <name type="scientific">Microbacterium psychrotolerans</name>
    <dbReference type="NCBI Taxonomy" id="3068321"/>
    <lineage>
        <taxon>Bacteria</taxon>
        <taxon>Bacillati</taxon>
        <taxon>Actinomycetota</taxon>
        <taxon>Actinomycetes</taxon>
        <taxon>Micrococcales</taxon>
        <taxon>Microbacteriaceae</taxon>
        <taxon>Microbacterium</taxon>
    </lineage>
</organism>
<protein>
    <recommendedName>
        <fullName evidence="3">Amidase domain-containing protein</fullName>
    </recommendedName>
</protein>
<dbReference type="InterPro" id="IPR036928">
    <property type="entry name" value="AS_sf"/>
</dbReference>
<dbReference type="Gene3D" id="3.90.1300.10">
    <property type="entry name" value="Amidase signature (AS) domain"/>
    <property type="match status" value="1"/>
</dbReference>
<sequence length="65" mass="6940">MLANTGPFNVTGHPALTIPVHSPGMLPIGAMLVGRHHADEDLLAFAEWDEAHREPYPPSPSTGDV</sequence>
<dbReference type="Proteomes" id="UP001235133">
    <property type="component" value="Unassembled WGS sequence"/>
</dbReference>
<dbReference type="EMBL" id="JAVFWO010000001">
    <property type="protein sequence ID" value="MDQ7876503.1"/>
    <property type="molecule type" value="Genomic_DNA"/>
</dbReference>
<proteinExistence type="predicted"/>
<comment type="caution">
    <text evidence="1">The sequence shown here is derived from an EMBL/GenBank/DDBJ whole genome shotgun (WGS) entry which is preliminary data.</text>
</comment>
<evidence type="ECO:0000313" key="1">
    <source>
        <dbReference type="EMBL" id="MDQ7876503.1"/>
    </source>
</evidence>
<name>A0ABU0YVZ4_9MICO</name>
<accession>A0ABU0YVZ4</accession>
<dbReference type="RefSeq" id="WP_308865903.1">
    <property type="nucleotide sequence ID" value="NZ_JAVFWO010000001.1"/>
</dbReference>
<reference evidence="1 2" key="1">
    <citation type="submission" date="2023-08" db="EMBL/GenBank/DDBJ databases">
        <title>Microbacterium psychrotolerans sp. nov., a psychrotolerant bacterium isolated from soil in Heilongjiang Province, China.</title>
        <authorList>
            <person name="An P."/>
            <person name="Zhao D."/>
            <person name="Xiang H."/>
        </authorList>
    </citation>
    <scope>NUCLEOTIDE SEQUENCE [LARGE SCALE GENOMIC DNA]</scope>
    <source>
        <strain evidence="1 2">QXD-8</strain>
    </source>
</reference>
<keyword evidence="2" id="KW-1185">Reference proteome</keyword>
<evidence type="ECO:0008006" key="3">
    <source>
        <dbReference type="Google" id="ProtNLM"/>
    </source>
</evidence>
<dbReference type="SUPFAM" id="SSF75304">
    <property type="entry name" value="Amidase signature (AS) enzymes"/>
    <property type="match status" value="1"/>
</dbReference>
<evidence type="ECO:0000313" key="2">
    <source>
        <dbReference type="Proteomes" id="UP001235133"/>
    </source>
</evidence>